<evidence type="ECO:0000313" key="3">
    <source>
        <dbReference type="EMBL" id="QYT02618.1"/>
    </source>
</evidence>
<feature type="transmembrane region" description="Helical" evidence="2">
    <location>
        <begin position="1318"/>
        <end position="1341"/>
    </location>
</feature>
<reference evidence="3 4" key="1">
    <citation type="journal article" date="2021" name="BMC Genomics">
        <title>Telomere-to-telomere genome assembly of asparaginase-producing Trichoderma simmonsii.</title>
        <authorList>
            <person name="Chung D."/>
            <person name="Kwon Y.M."/>
            <person name="Yang Y."/>
        </authorList>
    </citation>
    <scope>NUCLEOTIDE SEQUENCE [LARGE SCALE GENOMIC DNA]</scope>
    <source>
        <strain evidence="3 4">GH-Sj1</strain>
    </source>
</reference>
<proteinExistence type="predicted"/>
<sequence length="1420" mass="163412">MATIELKPEFAIPFDAPIKARNRETYASFGEDGLTATANAHGHLIQITRYFGNEPSRFICVDLPEAPAPYYVTDRMKQLQKSCESSHVGMRIQLPEQLDNENQELVDELNWGVGKDIPRIQFYQDRWPCFITKNPWLDSEVQYFLSSKTVYQTYTFSAVEGMENVFPKEFPQIMISANLLLRHLDFATEESPWNTWNDHKHDQNNAEDNYIHGSTPNEKTIFIKHKDCETGRDGKKDAILFISPYIDDRSQSVGHIGQSVNYEIKIDEQAKKDLAENKLVKITLAYALELVSSAGDVSSTLSEGVLLPLQPKHNAYQPPLFTDDKHLNFALRRNFEHILSVCSIPIPMRDEPEEEIIPIALTCGDISGHRVAKEASFYAFQFLLKAFEHFDNSGLKDSEGQRLSDHPLDLAHAFCKNNHCQMRFRIWKTCLGHLAWIGNHMNTEYTISSITRDGTIDQIKEQGSVNPHYWASGEVIYGWEENPSVFLDREITDAPMQIIKFGEFRRITGHGTILRNVDAGLKSIAEHWVKSLHEQNRTGAYAFPRIKREQPRKFYLADHALVWWASKSLEELGLESVLEAQPDNSADASRQRIMKYSSDEIKANIIKRFTEENYVSRTRMIAISRSSAETRFSIFIRDTVIFYAMDLGLFDVEAAEESTSTNEANEALTDIWDNKIDEWANTVDYQARREDQHFTHWDHPLQFALSIIMSAKDKSTNSRLASRMFKYSRLILLESSSPNGLFPGQLDIYKKPVLFEREIMRDTYWQATFEVPFILWKCCKSPVLGGEPSIESISSDIIGLENIIRLLPSMNGNEMPNNSFNEEKIVNIPDEWLYNELDCFENSIGLSEIKIRRLSEAYQSMTQIAIMSEAAQTIQNGPHRESEERILGYIIDVPQTSNRSWDTFISTPINSNMSLFARVSLKRTPTNAKKRLLHFCRATDKTASLCYISAFEHPDIYTFFERHKAYSKFFQEETNAVLNLWVTEFHMSFYQIISGNHPPHITSIPGFDHYDFPLSTTEKGGNLKQISRVVMSFRFDGDFFDRHWTCHFFEFNPYRIDANRMTDISEERITGSLKADPWKQRRVLELVLFGKILQEMILCSQGILDEIKGRILESFKNGPSKPRSSSTFLDSIDLFGEITSNMFLSTNKSWNIFQYILQVVEEDLGDNLSKIELWMRREERPDKPQWTSNDERNYQGAIYRLQKSNDRLVQDLRLCYTRAKSFNASLTRRLESTRGEWEVGSNDDIRLFTYVTVVFLPISFATGVFSMSSTPAKETLNSMMTTAGLALLATVVALLYAKALYSKVVRPFFAALRLALRIPIYLLGLAFRLVHLVLISLLSFLPGKCIYLLRSCLISPTGESSPRPYNVAYQAKNSFDQKIGEKLQKIQEKLARAKQAEKAKLAQRKQRQEDIRRKREAEMV</sequence>
<organism evidence="3 4">
    <name type="scientific">Trichoderma simmonsii</name>
    <dbReference type="NCBI Taxonomy" id="1491479"/>
    <lineage>
        <taxon>Eukaryota</taxon>
        <taxon>Fungi</taxon>
        <taxon>Dikarya</taxon>
        <taxon>Ascomycota</taxon>
        <taxon>Pezizomycotina</taxon>
        <taxon>Sordariomycetes</taxon>
        <taxon>Hypocreomycetidae</taxon>
        <taxon>Hypocreales</taxon>
        <taxon>Hypocreaceae</taxon>
        <taxon>Trichoderma</taxon>
    </lineage>
</organism>
<accession>A0A8G0PJ92</accession>
<keyword evidence="2" id="KW-0472">Membrane</keyword>
<feature type="region of interest" description="Disordered" evidence="1">
    <location>
        <begin position="1398"/>
        <end position="1420"/>
    </location>
</feature>
<feature type="transmembrane region" description="Helical" evidence="2">
    <location>
        <begin position="1247"/>
        <end position="1267"/>
    </location>
</feature>
<gene>
    <name evidence="3" type="ORF">H0G86_009609</name>
</gene>
<dbReference type="Proteomes" id="UP000826661">
    <property type="component" value="Chromosome V"/>
</dbReference>
<dbReference type="Gene3D" id="1.20.58.340">
    <property type="entry name" value="Magnesium transport protein CorA, transmembrane region"/>
    <property type="match status" value="1"/>
</dbReference>
<keyword evidence="4" id="KW-1185">Reference proteome</keyword>
<dbReference type="EMBL" id="CP075868">
    <property type="protein sequence ID" value="QYT02618.1"/>
    <property type="molecule type" value="Genomic_DNA"/>
</dbReference>
<evidence type="ECO:0000313" key="4">
    <source>
        <dbReference type="Proteomes" id="UP000826661"/>
    </source>
</evidence>
<evidence type="ECO:0000256" key="1">
    <source>
        <dbReference type="SAM" id="MobiDB-lite"/>
    </source>
</evidence>
<keyword evidence="2" id="KW-0812">Transmembrane</keyword>
<evidence type="ECO:0000256" key="2">
    <source>
        <dbReference type="SAM" id="Phobius"/>
    </source>
</evidence>
<feature type="transmembrane region" description="Helical" evidence="2">
    <location>
        <begin position="1279"/>
        <end position="1298"/>
    </location>
</feature>
<keyword evidence="2" id="KW-1133">Transmembrane helix</keyword>
<name>A0A8G0PJ92_9HYPO</name>
<protein>
    <submittedName>
        <fullName evidence="3">Uncharacterized protein</fullName>
    </submittedName>
</protein>